<comment type="similarity">
    <text evidence="2">Belongs to the HesA/MoeB/ThiF family.</text>
</comment>
<name>A0A6A6A2S1_9PLEO</name>
<proteinExistence type="inferred from homology"/>
<evidence type="ECO:0000256" key="7">
    <source>
        <dbReference type="ARBA" id="ARBA00022840"/>
    </source>
</evidence>
<evidence type="ECO:0000256" key="8">
    <source>
        <dbReference type="ARBA" id="ARBA00022989"/>
    </source>
</evidence>
<evidence type="ECO:0000256" key="9">
    <source>
        <dbReference type="ARBA" id="ARBA00023128"/>
    </source>
</evidence>
<protein>
    <recommendedName>
        <fullName evidence="13">THIF-type NAD/FAD binding fold domain-containing protein</fullName>
    </recommendedName>
</protein>
<dbReference type="Gene3D" id="3.40.50.720">
    <property type="entry name" value="NAD(P)-binding Rossmann-like Domain"/>
    <property type="match status" value="1"/>
</dbReference>
<comment type="function">
    <text evidence="11">Catalyzes the ATP-dependent dehydration of threonylcarbamoyladenosine at position 37 (t(6)A37) to form cyclic t(6)A37 (ct(6)A37) in tRNAs that read codons beginning with adenine.</text>
</comment>
<keyword evidence="15" id="KW-1185">Reference proteome</keyword>
<keyword evidence="10 12" id="KW-0472">Membrane</keyword>
<evidence type="ECO:0000256" key="4">
    <source>
        <dbReference type="ARBA" id="ARBA00022692"/>
    </source>
</evidence>
<evidence type="ECO:0000256" key="12">
    <source>
        <dbReference type="SAM" id="Phobius"/>
    </source>
</evidence>
<dbReference type="InterPro" id="IPR035985">
    <property type="entry name" value="Ubiquitin-activating_enz"/>
</dbReference>
<dbReference type="EMBL" id="ML977514">
    <property type="protein sequence ID" value="KAF2126100.1"/>
    <property type="molecule type" value="Genomic_DNA"/>
</dbReference>
<evidence type="ECO:0000256" key="11">
    <source>
        <dbReference type="ARBA" id="ARBA00060084"/>
    </source>
</evidence>
<keyword evidence="4 12" id="KW-0812">Transmembrane</keyword>
<dbReference type="OrthoDB" id="10265862at2759"/>
<dbReference type="Proteomes" id="UP000799771">
    <property type="component" value="Unassembled WGS sequence"/>
</dbReference>
<evidence type="ECO:0000313" key="15">
    <source>
        <dbReference type="Proteomes" id="UP000799771"/>
    </source>
</evidence>
<keyword evidence="6" id="KW-1000">Mitochondrion outer membrane</keyword>
<accession>A0A6A6A2S1</accession>
<dbReference type="GO" id="GO:0005524">
    <property type="term" value="F:ATP binding"/>
    <property type="evidence" value="ECO:0007669"/>
    <property type="project" value="UniProtKB-KW"/>
</dbReference>
<evidence type="ECO:0000256" key="2">
    <source>
        <dbReference type="ARBA" id="ARBA00009919"/>
    </source>
</evidence>
<gene>
    <name evidence="14" type="ORF">P153DRAFT_346991</name>
</gene>
<dbReference type="GeneID" id="54406578"/>
<dbReference type="AlphaFoldDB" id="A0A6A6A2S1"/>
<evidence type="ECO:0000256" key="10">
    <source>
        <dbReference type="ARBA" id="ARBA00023136"/>
    </source>
</evidence>
<evidence type="ECO:0000256" key="6">
    <source>
        <dbReference type="ARBA" id="ARBA00022787"/>
    </source>
</evidence>
<keyword evidence="8 12" id="KW-1133">Transmembrane helix</keyword>
<dbReference type="CDD" id="cd00755">
    <property type="entry name" value="YgdL_like"/>
    <property type="match status" value="1"/>
</dbReference>
<dbReference type="RefSeq" id="XP_033520492.1">
    <property type="nucleotide sequence ID" value="XM_033666146.1"/>
</dbReference>
<dbReference type="Pfam" id="PF00899">
    <property type="entry name" value="ThiF"/>
    <property type="match status" value="1"/>
</dbReference>
<comment type="subcellular location">
    <subcellularLocation>
        <location evidence="1">Mitochondrion outer membrane</location>
        <topology evidence="1">Multi-pass membrane protein</topology>
    </subcellularLocation>
</comment>
<feature type="transmembrane region" description="Helical" evidence="12">
    <location>
        <begin position="14"/>
        <end position="34"/>
    </location>
</feature>
<dbReference type="GO" id="GO:0005741">
    <property type="term" value="C:mitochondrial outer membrane"/>
    <property type="evidence" value="ECO:0007669"/>
    <property type="project" value="UniProtKB-SubCell"/>
</dbReference>
<dbReference type="InterPro" id="IPR045886">
    <property type="entry name" value="ThiF/MoeB/HesA"/>
</dbReference>
<dbReference type="InterPro" id="IPR000594">
    <property type="entry name" value="ThiF_NAD_FAD-bd"/>
</dbReference>
<organism evidence="14 15">
    <name type="scientific">Dothidotthia symphoricarpi CBS 119687</name>
    <dbReference type="NCBI Taxonomy" id="1392245"/>
    <lineage>
        <taxon>Eukaryota</taxon>
        <taxon>Fungi</taxon>
        <taxon>Dikarya</taxon>
        <taxon>Ascomycota</taxon>
        <taxon>Pezizomycotina</taxon>
        <taxon>Dothideomycetes</taxon>
        <taxon>Pleosporomycetidae</taxon>
        <taxon>Pleosporales</taxon>
        <taxon>Dothidotthiaceae</taxon>
        <taxon>Dothidotthia</taxon>
    </lineage>
</organism>
<reference evidence="14" key="1">
    <citation type="journal article" date="2020" name="Stud. Mycol.">
        <title>101 Dothideomycetes genomes: a test case for predicting lifestyles and emergence of pathogens.</title>
        <authorList>
            <person name="Haridas S."/>
            <person name="Albert R."/>
            <person name="Binder M."/>
            <person name="Bloem J."/>
            <person name="Labutti K."/>
            <person name="Salamov A."/>
            <person name="Andreopoulos B."/>
            <person name="Baker S."/>
            <person name="Barry K."/>
            <person name="Bills G."/>
            <person name="Bluhm B."/>
            <person name="Cannon C."/>
            <person name="Castanera R."/>
            <person name="Culley D."/>
            <person name="Daum C."/>
            <person name="Ezra D."/>
            <person name="Gonzalez J."/>
            <person name="Henrissat B."/>
            <person name="Kuo A."/>
            <person name="Liang C."/>
            <person name="Lipzen A."/>
            <person name="Lutzoni F."/>
            <person name="Magnuson J."/>
            <person name="Mondo S."/>
            <person name="Nolan M."/>
            <person name="Ohm R."/>
            <person name="Pangilinan J."/>
            <person name="Park H.-J."/>
            <person name="Ramirez L."/>
            <person name="Alfaro M."/>
            <person name="Sun H."/>
            <person name="Tritt A."/>
            <person name="Yoshinaga Y."/>
            <person name="Zwiers L.-H."/>
            <person name="Turgeon B."/>
            <person name="Goodwin S."/>
            <person name="Spatafora J."/>
            <person name="Crous P."/>
            <person name="Grigoriev I."/>
        </authorList>
    </citation>
    <scope>NUCLEOTIDE SEQUENCE</scope>
    <source>
        <strain evidence="14">CBS 119687</strain>
    </source>
</reference>
<keyword evidence="3" id="KW-0436">Ligase</keyword>
<feature type="domain" description="THIF-type NAD/FAD binding fold" evidence="13">
    <location>
        <begin position="104"/>
        <end position="360"/>
    </location>
</feature>
<keyword evidence="9" id="KW-0496">Mitochondrion</keyword>
<dbReference type="GO" id="GO:0061503">
    <property type="term" value="F:tRNA threonylcarbamoyladenosine dehydratase"/>
    <property type="evidence" value="ECO:0007669"/>
    <property type="project" value="TreeGrafter"/>
</dbReference>
<dbReference type="SUPFAM" id="SSF69572">
    <property type="entry name" value="Activating enzymes of the ubiquitin-like proteins"/>
    <property type="match status" value="1"/>
</dbReference>
<sequence length="503" mass="54892">MSSWISRSTESRNAQLLTTAVVSGAVVASAIFSFQKVRRMTKVADLKASIPEVGEDYPTQRLTEYGAASHVFAPSKEDERSVALAARARKGDYDDDLILEQLARNRVFLTDPGLAKLRSAFIVVVGCGGVGSHATAALARSGCTTLRLIDFDQVTLSSLNRHAVATLADVGTPKVHCLRKRLEQITPWTHFECRNELFSEQTAAAQLAPLNGQAPDYVIDAIDNIDSKVALLAYCKINNIKVISCMGAGCKSDPTRIFIGDISTSTDDPLSKSTRRKLRLRGVKDGIPVVYSTERPGPGKAELQPLPAAEVEKGSVAELGVLPDFRVRILPVLGTMPAIFGLAVANHVILSLADYPQEYLPSKSRDKMYDGILGALQGAEERVARALQLDDAQGLKLPLTQDDVGYLVEEVYGGRSVISGLATRLVLCRWRKPVGEFVDMSTPGQKSSLLKMRELVLMTKEEAARHEKDVLIGGKEVEGVYGGEVVGRVEERLAEEERFRRFR</sequence>
<evidence type="ECO:0000256" key="3">
    <source>
        <dbReference type="ARBA" id="ARBA00022598"/>
    </source>
</evidence>
<keyword evidence="7" id="KW-0067">ATP-binding</keyword>
<dbReference type="FunFam" id="3.40.50.720:FF:000125">
    <property type="entry name" value="tRNA threonylcarbamoyladenosine dehydratase 2-like"/>
    <property type="match status" value="1"/>
</dbReference>
<evidence type="ECO:0000259" key="13">
    <source>
        <dbReference type="Pfam" id="PF00899"/>
    </source>
</evidence>
<evidence type="ECO:0000256" key="5">
    <source>
        <dbReference type="ARBA" id="ARBA00022741"/>
    </source>
</evidence>
<keyword evidence="5" id="KW-0547">Nucleotide-binding</keyword>
<dbReference type="GO" id="GO:0061504">
    <property type="term" value="P:cyclic threonylcarbamoyladenosine biosynthetic process"/>
    <property type="evidence" value="ECO:0007669"/>
    <property type="project" value="TreeGrafter"/>
</dbReference>
<evidence type="ECO:0000313" key="14">
    <source>
        <dbReference type="EMBL" id="KAF2126100.1"/>
    </source>
</evidence>
<dbReference type="GO" id="GO:0008641">
    <property type="term" value="F:ubiquitin-like modifier activating enzyme activity"/>
    <property type="evidence" value="ECO:0007669"/>
    <property type="project" value="InterPro"/>
</dbReference>
<evidence type="ECO:0000256" key="1">
    <source>
        <dbReference type="ARBA" id="ARBA00004374"/>
    </source>
</evidence>
<dbReference type="PANTHER" id="PTHR43267:SF2">
    <property type="entry name" value="TRNA THREONYLCARBAMOYLADENOSINE DEHYDRATASE 1-RELATED"/>
    <property type="match status" value="1"/>
</dbReference>
<dbReference type="PANTHER" id="PTHR43267">
    <property type="entry name" value="TRNA THREONYLCARBAMOYLADENOSINE DEHYDRATASE"/>
    <property type="match status" value="1"/>
</dbReference>